<dbReference type="Proteomes" id="UP001174136">
    <property type="component" value="Unassembled WGS sequence"/>
</dbReference>
<comment type="caution">
    <text evidence="2">The sequence shown here is derived from an EMBL/GenBank/DDBJ whole genome shotgun (WGS) entry which is preliminary data.</text>
</comment>
<keyword evidence="3" id="KW-1185">Reference proteome</keyword>
<dbReference type="AlphaFoldDB" id="A0AA47P5J9"/>
<evidence type="ECO:0000313" key="2">
    <source>
        <dbReference type="EMBL" id="KAK0148398.1"/>
    </source>
</evidence>
<protein>
    <submittedName>
        <fullName evidence="2">Uncharacterized protein</fullName>
    </submittedName>
</protein>
<organism evidence="2 3">
    <name type="scientific">Merluccius polli</name>
    <name type="common">Benguela hake</name>
    <name type="synonym">Merluccius cadenati</name>
    <dbReference type="NCBI Taxonomy" id="89951"/>
    <lineage>
        <taxon>Eukaryota</taxon>
        <taxon>Metazoa</taxon>
        <taxon>Chordata</taxon>
        <taxon>Craniata</taxon>
        <taxon>Vertebrata</taxon>
        <taxon>Euteleostomi</taxon>
        <taxon>Actinopterygii</taxon>
        <taxon>Neopterygii</taxon>
        <taxon>Teleostei</taxon>
        <taxon>Neoteleostei</taxon>
        <taxon>Acanthomorphata</taxon>
        <taxon>Zeiogadaria</taxon>
        <taxon>Gadariae</taxon>
        <taxon>Gadiformes</taxon>
        <taxon>Gadoidei</taxon>
        <taxon>Merlucciidae</taxon>
        <taxon>Merluccius</taxon>
    </lineage>
</organism>
<feature type="compositionally biased region" description="Basic and acidic residues" evidence="1">
    <location>
        <begin position="138"/>
        <end position="156"/>
    </location>
</feature>
<proteinExistence type="predicted"/>
<evidence type="ECO:0000256" key="1">
    <source>
        <dbReference type="SAM" id="MobiDB-lite"/>
    </source>
</evidence>
<sequence>MGERGENSAAAEGGGSVLRGLRLWTRRRGLSVGFGAQGRVLRRSRVRQEGGMSDRRGSTLYEIAILRGDLQRLKKAFREATELEKPAIRDNLRERIKVLHRAECHRRDRQQRTKTHSNICRNFWVTKEQGSRKQQNQVEEHLHQFHSDPRREDSLE</sequence>
<feature type="region of interest" description="Disordered" evidence="1">
    <location>
        <begin position="130"/>
        <end position="156"/>
    </location>
</feature>
<gene>
    <name evidence="2" type="ORF">N1851_011270</name>
</gene>
<reference evidence="2" key="1">
    <citation type="journal article" date="2023" name="Front. Mar. Sci.">
        <title>A new Merluccius polli reference genome to investigate the effects of global change in West African waters.</title>
        <authorList>
            <person name="Mateo J.L."/>
            <person name="Blanco-Fernandez C."/>
            <person name="Garcia-Vazquez E."/>
            <person name="Machado-Schiaffino G."/>
        </authorList>
    </citation>
    <scope>NUCLEOTIDE SEQUENCE</scope>
    <source>
        <strain evidence="2">C29</strain>
        <tissue evidence="2">Fin</tissue>
    </source>
</reference>
<name>A0AA47P5J9_MERPO</name>
<evidence type="ECO:0000313" key="3">
    <source>
        <dbReference type="Proteomes" id="UP001174136"/>
    </source>
</evidence>
<dbReference type="EMBL" id="JAOPHQ010002031">
    <property type="protein sequence ID" value="KAK0148398.1"/>
    <property type="molecule type" value="Genomic_DNA"/>
</dbReference>
<accession>A0AA47P5J9</accession>